<name>A0A1I1FSM4_9BACT</name>
<dbReference type="InterPro" id="IPR036271">
    <property type="entry name" value="Tet_transcr_reg_TetR-rel_C_sf"/>
</dbReference>
<evidence type="ECO:0000256" key="3">
    <source>
        <dbReference type="ARBA" id="ARBA00023163"/>
    </source>
</evidence>
<keyword evidence="3" id="KW-0804">Transcription</keyword>
<dbReference type="EMBL" id="FOLE01000002">
    <property type="protein sequence ID" value="SFC00073.1"/>
    <property type="molecule type" value="Genomic_DNA"/>
</dbReference>
<keyword evidence="1" id="KW-0805">Transcription regulation</keyword>
<evidence type="ECO:0000259" key="5">
    <source>
        <dbReference type="PROSITE" id="PS50977"/>
    </source>
</evidence>
<reference evidence="6 7" key="1">
    <citation type="submission" date="2016-10" db="EMBL/GenBank/DDBJ databases">
        <authorList>
            <person name="de Groot N.N."/>
        </authorList>
    </citation>
    <scope>NUCLEOTIDE SEQUENCE [LARGE SCALE GENOMIC DNA]</scope>
    <source>
        <strain evidence="6 7">DSM 6793</strain>
    </source>
</reference>
<dbReference type="Gene3D" id="1.10.357.10">
    <property type="entry name" value="Tetracycline Repressor, domain 2"/>
    <property type="match status" value="1"/>
</dbReference>
<dbReference type="InterPro" id="IPR001647">
    <property type="entry name" value="HTH_TetR"/>
</dbReference>
<evidence type="ECO:0000313" key="7">
    <source>
        <dbReference type="Proteomes" id="UP000199514"/>
    </source>
</evidence>
<dbReference type="Pfam" id="PF00440">
    <property type="entry name" value="TetR_N"/>
    <property type="match status" value="1"/>
</dbReference>
<dbReference type="SUPFAM" id="SSF46689">
    <property type="entry name" value="Homeodomain-like"/>
    <property type="match status" value="1"/>
</dbReference>
<proteinExistence type="predicted"/>
<gene>
    <name evidence="6" type="ORF">SAMN05421780_102235</name>
</gene>
<dbReference type="InterPro" id="IPR023772">
    <property type="entry name" value="DNA-bd_HTH_TetR-type_CS"/>
</dbReference>
<dbReference type="AlphaFoldDB" id="A0A1I1FSM4"/>
<dbReference type="PROSITE" id="PS50977">
    <property type="entry name" value="HTH_TETR_2"/>
    <property type="match status" value="1"/>
</dbReference>
<evidence type="ECO:0000256" key="2">
    <source>
        <dbReference type="ARBA" id="ARBA00023125"/>
    </source>
</evidence>
<sequence length="204" mass="24309">MHTKRSVFMSDSRELILNTAFRLFLEKSYHEVTMQDIVKATGLSKGAFYHYFNSKEMVFEEIIEWFFKDIYQISFAGFSKNSLWEFCEDYLKMVAERVYKYANTDGVMRTNQYSLIFDATKIFPQFRDKQKRRQEIELQQWTSVIAKARESGEIASPLSDEQIAKLFIYQNYGIGVYHVLRAQVDELLSERRNQFKAIYELLKK</sequence>
<feature type="domain" description="HTH tetR-type" evidence="5">
    <location>
        <begin position="10"/>
        <end position="70"/>
    </location>
</feature>
<dbReference type="GO" id="GO:0003677">
    <property type="term" value="F:DNA binding"/>
    <property type="evidence" value="ECO:0007669"/>
    <property type="project" value="UniProtKB-UniRule"/>
</dbReference>
<dbReference type="PANTHER" id="PTHR47506">
    <property type="entry name" value="TRANSCRIPTIONAL REGULATORY PROTEIN"/>
    <property type="match status" value="1"/>
</dbReference>
<evidence type="ECO:0000256" key="1">
    <source>
        <dbReference type="ARBA" id="ARBA00023015"/>
    </source>
</evidence>
<accession>A0A1I1FSM4</accession>
<dbReference type="PANTHER" id="PTHR47506:SF1">
    <property type="entry name" value="HTH-TYPE TRANSCRIPTIONAL REGULATOR YJDC"/>
    <property type="match status" value="1"/>
</dbReference>
<organism evidence="6 7">
    <name type="scientific">Flexibacter flexilis DSM 6793</name>
    <dbReference type="NCBI Taxonomy" id="927664"/>
    <lineage>
        <taxon>Bacteria</taxon>
        <taxon>Pseudomonadati</taxon>
        <taxon>Bacteroidota</taxon>
        <taxon>Cytophagia</taxon>
        <taxon>Cytophagales</taxon>
        <taxon>Flexibacteraceae</taxon>
        <taxon>Flexibacter</taxon>
    </lineage>
</organism>
<dbReference type="PROSITE" id="PS01081">
    <property type="entry name" value="HTH_TETR_1"/>
    <property type="match status" value="1"/>
</dbReference>
<keyword evidence="7" id="KW-1185">Reference proteome</keyword>
<dbReference type="Proteomes" id="UP000199514">
    <property type="component" value="Unassembled WGS sequence"/>
</dbReference>
<evidence type="ECO:0000256" key="4">
    <source>
        <dbReference type="PROSITE-ProRule" id="PRU00335"/>
    </source>
</evidence>
<protein>
    <submittedName>
        <fullName evidence="6">DNA-binding transcriptional regulator, AcrR family</fullName>
    </submittedName>
</protein>
<dbReference type="PRINTS" id="PR00455">
    <property type="entry name" value="HTHTETR"/>
</dbReference>
<feature type="DNA-binding region" description="H-T-H motif" evidence="4">
    <location>
        <begin position="33"/>
        <end position="52"/>
    </location>
</feature>
<dbReference type="STRING" id="927664.SAMN05421780_102235"/>
<evidence type="ECO:0000313" key="6">
    <source>
        <dbReference type="EMBL" id="SFC00073.1"/>
    </source>
</evidence>
<dbReference type="SUPFAM" id="SSF48498">
    <property type="entry name" value="Tetracyclin repressor-like, C-terminal domain"/>
    <property type="match status" value="1"/>
</dbReference>
<dbReference type="InterPro" id="IPR009057">
    <property type="entry name" value="Homeodomain-like_sf"/>
</dbReference>
<keyword evidence="2 4" id="KW-0238">DNA-binding</keyword>